<keyword evidence="1" id="KW-1133">Transmembrane helix</keyword>
<evidence type="ECO:0000313" key="2">
    <source>
        <dbReference type="EMBL" id="WBP88943.1"/>
    </source>
</evidence>
<dbReference type="RefSeq" id="WP_270147039.1">
    <property type="nucleotide sequence ID" value="NZ_CP115450.1"/>
</dbReference>
<proteinExistence type="predicted"/>
<feature type="transmembrane region" description="Helical" evidence="1">
    <location>
        <begin position="7"/>
        <end position="28"/>
    </location>
</feature>
<keyword evidence="3" id="KW-1185">Reference proteome</keyword>
<accession>A0ABY7Q8H7</accession>
<feature type="transmembrane region" description="Helical" evidence="1">
    <location>
        <begin position="34"/>
        <end position="54"/>
    </location>
</feature>
<evidence type="ECO:0000313" key="3">
    <source>
        <dbReference type="Proteomes" id="UP001212821"/>
    </source>
</evidence>
<name>A0ABY7Q8H7_9ACTN</name>
<keyword evidence="1" id="KW-0472">Membrane</keyword>
<protein>
    <recommendedName>
        <fullName evidence="4">DUF4175 domain-containing protein</fullName>
    </recommendedName>
</protein>
<reference evidence="3" key="1">
    <citation type="submission" date="2022-12" db="EMBL/GenBank/DDBJ databases">
        <authorList>
            <person name="Mo P."/>
        </authorList>
    </citation>
    <scope>NUCLEOTIDE SEQUENCE [LARGE SCALE GENOMIC DNA]</scope>
    <source>
        <strain evidence="3">HUAS 3-15</strain>
    </source>
</reference>
<gene>
    <name evidence="2" type="ORF">O1G21_25975</name>
</gene>
<sequence>MDSVRGWGMGAWAFVAGLVLFVMGMGKWQETGTVYWLWGSLVFLLLLVVFSLVGRGGDKG</sequence>
<dbReference type="Proteomes" id="UP001212821">
    <property type="component" value="Chromosome"/>
</dbReference>
<evidence type="ECO:0008006" key="4">
    <source>
        <dbReference type="Google" id="ProtNLM"/>
    </source>
</evidence>
<dbReference type="EMBL" id="CP115450">
    <property type="protein sequence ID" value="WBP88943.1"/>
    <property type="molecule type" value="Genomic_DNA"/>
</dbReference>
<keyword evidence="1" id="KW-0812">Transmembrane</keyword>
<evidence type="ECO:0000256" key="1">
    <source>
        <dbReference type="SAM" id="Phobius"/>
    </source>
</evidence>
<organism evidence="2 3">
    <name type="scientific">Kitasatospora cathayae</name>
    <dbReference type="NCBI Taxonomy" id="3004092"/>
    <lineage>
        <taxon>Bacteria</taxon>
        <taxon>Bacillati</taxon>
        <taxon>Actinomycetota</taxon>
        <taxon>Actinomycetes</taxon>
        <taxon>Kitasatosporales</taxon>
        <taxon>Streptomycetaceae</taxon>
        <taxon>Kitasatospora</taxon>
    </lineage>
</organism>